<evidence type="ECO:0000256" key="3">
    <source>
        <dbReference type="ARBA" id="ARBA00022525"/>
    </source>
</evidence>
<dbReference type="Proteomes" id="UP001177003">
    <property type="component" value="Chromosome 8"/>
</dbReference>
<keyword evidence="4 5" id="KW-0732">Signal</keyword>
<evidence type="ECO:0000256" key="2">
    <source>
        <dbReference type="ARBA" id="ARBA00007447"/>
    </source>
</evidence>
<comment type="subcellular location">
    <subcellularLocation>
        <location evidence="1">Secreted</location>
        <location evidence="1">Extracellular space</location>
    </subcellularLocation>
</comment>
<proteinExistence type="inferred from homology"/>
<dbReference type="PANTHER" id="PTHR47965">
    <property type="entry name" value="ASPARTYL PROTEASE-RELATED"/>
    <property type="match status" value="1"/>
</dbReference>
<gene>
    <name evidence="7" type="ORF">LSALG_LOCUS36850</name>
</gene>
<evidence type="ECO:0000259" key="6">
    <source>
        <dbReference type="PROSITE" id="PS51767"/>
    </source>
</evidence>
<dbReference type="InterPro" id="IPR032799">
    <property type="entry name" value="TAXi_C"/>
</dbReference>
<dbReference type="GO" id="GO:0006508">
    <property type="term" value="P:proteolysis"/>
    <property type="evidence" value="ECO:0007669"/>
    <property type="project" value="InterPro"/>
</dbReference>
<dbReference type="SUPFAM" id="SSF50630">
    <property type="entry name" value="Acid proteases"/>
    <property type="match status" value="1"/>
</dbReference>
<dbReference type="PANTHER" id="PTHR47965:SF68">
    <property type="entry name" value="BASIC 7S GLOBULIN-LIKE"/>
    <property type="match status" value="1"/>
</dbReference>
<feature type="signal peptide" evidence="5">
    <location>
        <begin position="1"/>
        <end position="21"/>
    </location>
</feature>
<dbReference type="InterPro" id="IPR001461">
    <property type="entry name" value="Aspartic_peptidase_A1"/>
</dbReference>
<dbReference type="FunFam" id="2.40.70.10:FF:000041">
    <property type="entry name" value="Basic 7S globulin"/>
    <property type="match status" value="1"/>
</dbReference>
<evidence type="ECO:0000313" key="7">
    <source>
        <dbReference type="EMBL" id="CAI9298072.1"/>
    </source>
</evidence>
<dbReference type="PROSITE" id="PS51767">
    <property type="entry name" value="PEPTIDASE_A1"/>
    <property type="match status" value="1"/>
</dbReference>
<dbReference type="Pfam" id="PF14543">
    <property type="entry name" value="TAXi_N"/>
    <property type="match status" value="1"/>
</dbReference>
<dbReference type="InterPro" id="IPR032861">
    <property type="entry name" value="TAXi_N"/>
</dbReference>
<evidence type="ECO:0000256" key="4">
    <source>
        <dbReference type="ARBA" id="ARBA00022729"/>
    </source>
</evidence>
<dbReference type="EMBL" id="OX465084">
    <property type="protein sequence ID" value="CAI9298072.1"/>
    <property type="molecule type" value="Genomic_DNA"/>
</dbReference>
<keyword evidence="3" id="KW-0964">Secreted</keyword>
<evidence type="ECO:0000313" key="8">
    <source>
        <dbReference type="Proteomes" id="UP001177003"/>
    </source>
</evidence>
<reference evidence="7" key="1">
    <citation type="submission" date="2023-04" db="EMBL/GenBank/DDBJ databases">
        <authorList>
            <person name="Vijverberg K."/>
            <person name="Xiong W."/>
            <person name="Schranz E."/>
        </authorList>
    </citation>
    <scope>NUCLEOTIDE SEQUENCE</scope>
</reference>
<protein>
    <recommendedName>
        <fullName evidence="6">Peptidase A1 domain-containing protein</fullName>
    </recommendedName>
</protein>
<dbReference type="AlphaFoldDB" id="A0AA35ZUS7"/>
<accession>A0AA35ZUS7</accession>
<dbReference type="InterPro" id="IPR021109">
    <property type="entry name" value="Peptidase_aspartic_dom_sf"/>
</dbReference>
<name>A0AA35ZUS7_LACSI</name>
<sequence length="440" mass="47628">MTPSQTLITLFIFSILSFSHATTAPPKLPKPKAIHLPIRKNQTTSQYYTTFVSGHPESPTIIDALIDLGSPSVWFDCTSYVSSSYNRIACGSSKCKKAKGSFSCLTCDSTPRPGCSNNAYGIFVYNPNPNYLTIQELGEDTITVYSTDGAYVWFSYDAPKFQFACADSVTADGLPGHNTKGLVGLARNENSLPSQLSSYFKLAKKFTLCLPSSSENGLGDIFIGGGPYYMLPSIEDQSLSLVTTPLVFNPNGPRLLSDGELSYQYFINLKNIEISGKHVAFSPSLLSFDINGVGGTKISTTIPYTILHSSIYKSLVQDFIKESSLKKIKRVQSVAPFGACFDSKTAPNTITGPAVPNIDLVLEGSNVRMRLYGANSMVEAKKNVICLAFIDGGVEPTTSIVLGGHQLENYVLEFDLTASTLGLSSSLLLKNTSCSHSRVY</sequence>
<evidence type="ECO:0000256" key="1">
    <source>
        <dbReference type="ARBA" id="ARBA00004239"/>
    </source>
</evidence>
<comment type="similarity">
    <text evidence="2">Belongs to the peptidase A1 family.</text>
</comment>
<organism evidence="7 8">
    <name type="scientific">Lactuca saligna</name>
    <name type="common">Willowleaf lettuce</name>
    <dbReference type="NCBI Taxonomy" id="75948"/>
    <lineage>
        <taxon>Eukaryota</taxon>
        <taxon>Viridiplantae</taxon>
        <taxon>Streptophyta</taxon>
        <taxon>Embryophyta</taxon>
        <taxon>Tracheophyta</taxon>
        <taxon>Spermatophyta</taxon>
        <taxon>Magnoliopsida</taxon>
        <taxon>eudicotyledons</taxon>
        <taxon>Gunneridae</taxon>
        <taxon>Pentapetalae</taxon>
        <taxon>asterids</taxon>
        <taxon>campanulids</taxon>
        <taxon>Asterales</taxon>
        <taxon>Asteraceae</taxon>
        <taxon>Cichorioideae</taxon>
        <taxon>Cichorieae</taxon>
        <taxon>Lactucinae</taxon>
        <taxon>Lactuca</taxon>
    </lineage>
</organism>
<dbReference type="InterPro" id="IPR033121">
    <property type="entry name" value="PEPTIDASE_A1"/>
</dbReference>
<evidence type="ECO:0000256" key="5">
    <source>
        <dbReference type="SAM" id="SignalP"/>
    </source>
</evidence>
<dbReference type="GO" id="GO:0005576">
    <property type="term" value="C:extracellular region"/>
    <property type="evidence" value="ECO:0007669"/>
    <property type="project" value="UniProtKB-SubCell"/>
</dbReference>
<feature type="chain" id="PRO_5041401007" description="Peptidase A1 domain-containing protein" evidence="5">
    <location>
        <begin position="22"/>
        <end position="440"/>
    </location>
</feature>
<keyword evidence="8" id="KW-1185">Reference proteome</keyword>
<dbReference type="GO" id="GO:0004190">
    <property type="term" value="F:aspartic-type endopeptidase activity"/>
    <property type="evidence" value="ECO:0007669"/>
    <property type="project" value="InterPro"/>
</dbReference>
<feature type="domain" description="Peptidase A1" evidence="6">
    <location>
        <begin position="47"/>
        <end position="424"/>
    </location>
</feature>
<dbReference type="Pfam" id="PF14541">
    <property type="entry name" value="TAXi_C"/>
    <property type="match status" value="1"/>
</dbReference>
<dbReference type="Gene3D" id="2.40.70.10">
    <property type="entry name" value="Acid Proteases"/>
    <property type="match status" value="2"/>
</dbReference>